<sequence>MRFTPITNSIFPITFSLPRGWKVLKAQDNNTVLVPSSSGEVEALLIAHLGLYTKTETLVKGLAASLKDLNCKNIEVREEGERTLAGKKFYVAKGQALNGQDKPVVFALYSLLSDKQLGAGLVALSQPAQGNETLRAAEELMTSLQFGSFAPSRTAATPLMGVWESSRSEGSRTSGIGGVSVSSFTRYVFQGSGRFASRSQSSVSASGEFGDFGSSLAKDSSTEDEGEFFVVGKKLVLSSAKNGTTVTDFTLQGGVLKLNGATLRRK</sequence>
<keyword evidence="2" id="KW-1185">Reference proteome</keyword>
<evidence type="ECO:0000313" key="2">
    <source>
        <dbReference type="Proteomes" id="UP000520814"/>
    </source>
</evidence>
<organism evidence="1 2">
    <name type="scientific">Armatimonas rosea</name>
    <dbReference type="NCBI Taxonomy" id="685828"/>
    <lineage>
        <taxon>Bacteria</taxon>
        <taxon>Bacillati</taxon>
        <taxon>Armatimonadota</taxon>
        <taxon>Armatimonadia</taxon>
        <taxon>Armatimonadales</taxon>
        <taxon>Armatimonadaceae</taxon>
        <taxon>Armatimonas</taxon>
    </lineage>
</organism>
<reference evidence="1 2" key="1">
    <citation type="submission" date="2020-08" db="EMBL/GenBank/DDBJ databases">
        <title>Genomic Encyclopedia of Type Strains, Phase IV (KMG-IV): sequencing the most valuable type-strain genomes for metagenomic binning, comparative biology and taxonomic classification.</title>
        <authorList>
            <person name="Goeker M."/>
        </authorList>
    </citation>
    <scope>NUCLEOTIDE SEQUENCE [LARGE SCALE GENOMIC DNA]</scope>
    <source>
        <strain evidence="1 2">DSM 23562</strain>
    </source>
</reference>
<proteinExistence type="predicted"/>
<gene>
    <name evidence="1" type="ORF">HNQ39_000013</name>
</gene>
<name>A0A7W9SKF2_ARMRO</name>
<dbReference type="RefSeq" id="WP_184191639.1">
    <property type="nucleotide sequence ID" value="NZ_JACHGW010000001.1"/>
</dbReference>
<protein>
    <submittedName>
        <fullName evidence="1">Uncharacterized protein</fullName>
    </submittedName>
</protein>
<dbReference type="Proteomes" id="UP000520814">
    <property type="component" value="Unassembled WGS sequence"/>
</dbReference>
<dbReference type="AlphaFoldDB" id="A0A7W9SKF2"/>
<accession>A0A7W9SKF2</accession>
<evidence type="ECO:0000313" key="1">
    <source>
        <dbReference type="EMBL" id="MBB6048251.1"/>
    </source>
</evidence>
<comment type="caution">
    <text evidence="1">The sequence shown here is derived from an EMBL/GenBank/DDBJ whole genome shotgun (WGS) entry which is preliminary data.</text>
</comment>
<dbReference type="EMBL" id="JACHGW010000001">
    <property type="protein sequence ID" value="MBB6048251.1"/>
    <property type="molecule type" value="Genomic_DNA"/>
</dbReference>